<dbReference type="AlphaFoldDB" id="X1FL46"/>
<protein>
    <submittedName>
        <fullName evidence="2">Uncharacterized protein</fullName>
    </submittedName>
</protein>
<evidence type="ECO:0000256" key="1">
    <source>
        <dbReference type="SAM" id="MobiDB-lite"/>
    </source>
</evidence>
<proteinExistence type="predicted"/>
<sequence>MLKRILPKGTPDPVIWEIQNQTTGGIPGQGAAMRLTLGQIGKIPAGTLPGKLGKVGLESGLFAGVTAATGGDAEDIIIAGLVPVALNSWHFAKQRRYITQYERNLKAKVLQKHNQRLQQGMNRATSEAYLKADIRIVDTAVAKAKQTIYRDDAFAPAREKWEAQRKKALDMIATGKPDAVKRGNAILDFLTVKPISRAKPLEAEIKEIKAARKRVSRERFQVPVGPAKSVTPVEVPEITPEPLVVGPKPPVVEPTEPELQ</sequence>
<organism evidence="2">
    <name type="scientific">marine sediment metagenome</name>
    <dbReference type="NCBI Taxonomy" id="412755"/>
    <lineage>
        <taxon>unclassified sequences</taxon>
        <taxon>metagenomes</taxon>
        <taxon>ecological metagenomes</taxon>
    </lineage>
</organism>
<feature type="non-terminal residue" evidence="2">
    <location>
        <position position="260"/>
    </location>
</feature>
<comment type="caution">
    <text evidence="2">The sequence shown here is derived from an EMBL/GenBank/DDBJ whole genome shotgun (WGS) entry which is preliminary data.</text>
</comment>
<feature type="region of interest" description="Disordered" evidence="1">
    <location>
        <begin position="240"/>
        <end position="260"/>
    </location>
</feature>
<dbReference type="EMBL" id="BARU01011785">
    <property type="protein sequence ID" value="GAH33255.1"/>
    <property type="molecule type" value="Genomic_DNA"/>
</dbReference>
<accession>X1FL46</accession>
<name>X1FL46_9ZZZZ</name>
<evidence type="ECO:0000313" key="2">
    <source>
        <dbReference type="EMBL" id="GAH33255.1"/>
    </source>
</evidence>
<reference evidence="2" key="1">
    <citation type="journal article" date="2014" name="Front. Microbiol.">
        <title>High frequency of phylogenetically diverse reductive dehalogenase-homologous genes in deep subseafloor sedimentary metagenomes.</title>
        <authorList>
            <person name="Kawai M."/>
            <person name="Futagami T."/>
            <person name="Toyoda A."/>
            <person name="Takaki Y."/>
            <person name="Nishi S."/>
            <person name="Hori S."/>
            <person name="Arai W."/>
            <person name="Tsubouchi T."/>
            <person name="Morono Y."/>
            <person name="Uchiyama I."/>
            <person name="Ito T."/>
            <person name="Fujiyama A."/>
            <person name="Inagaki F."/>
            <person name="Takami H."/>
        </authorList>
    </citation>
    <scope>NUCLEOTIDE SEQUENCE</scope>
    <source>
        <strain evidence="2">Expedition CK06-06</strain>
    </source>
</reference>
<gene>
    <name evidence="2" type="ORF">S03H2_22008</name>
</gene>